<evidence type="ECO:0000313" key="1">
    <source>
        <dbReference type="EMBL" id="ANC77033.1"/>
    </source>
</evidence>
<dbReference type="STRING" id="1221500.ABE65_009555"/>
<evidence type="ECO:0000313" key="2">
    <source>
        <dbReference type="Proteomes" id="UP000076623"/>
    </source>
</evidence>
<dbReference type="RefSeq" id="WP_066394062.1">
    <property type="nucleotide sequence ID" value="NZ_CP015378.1"/>
</dbReference>
<name>A0A160ILH3_9BACL</name>
<dbReference type="AlphaFoldDB" id="A0A160ILH3"/>
<dbReference type="Proteomes" id="UP000076623">
    <property type="component" value="Chromosome"/>
</dbReference>
<dbReference type="KEGG" id="fpn:ABE65_009555"/>
<proteinExistence type="predicted"/>
<sequence length="94" mass="11362">MKTVSQINLRKEKEKTFSSDDRIMLFITKFHLKSKRDKWLTLRLLLRRGSLDLVEQILISSEYRRDFPELLEDETVRDFYLDLKNPKKDICLTV</sequence>
<organism evidence="1 2">
    <name type="scientific">Fictibacillus phosphorivorans</name>
    <dbReference type="NCBI Taxonomy" id="1221500"/>
    <lineage>
        <taxon>Bacteria</taxon>
        <taxon>Bacillati</taxon>
        <taxon>Bacillota</taxon>
        <taxon>Bacilli</taxon>
        <taxon>Bacillales</taxon>
        <taxon>Fictibacillaceae</taxon>
        <taxon>Fictibacillus</taxon>
    </lineage>
</organism>
<gene>
    <name evidence="1" type="ORF">ABE65_009555</name>
</gene>
<dbReference type="EMBL" id="CP015378">
    <property type="protein sequence ID" value="ANC77033.1"/>
    <property type="molecule type" value="Genomic_DNA"/>
</dbReference>
<accession>A0A160ILH3</accession>
<protein>
    <submittedName>
        <fullName evidence="1">Uncharacterized protein</fullName>
    </submittedName>
</protein>
<keyword evidence="2" id="KW-1185">Reference proteome</keyword>
<dbReference type="OrthoDB" id="2971372at2"/>
<reference evidence="1 2" key="1">
    <citation type="submission" date="2016-04" db="EMBL/GenBank/DDBJ databases">
        <title>Complete genome sequence of Fictibacillus phosphorivorans G25-29, a strain toxic to nematodes.</title>
        <authorList>
            <person name="Zheng Z."/>
        </authorList>
    </citation>
    <scope>NUCLEOTIDE SEQUENCE [LARGE SCALE GENOMIC DNA]</scope>
    <source>
        <strain evidence="1 2">G25-29</strain>
    </source>
</reference>